<keyword evidence="3" id="KW-0028">Amino-acid biosynthesis</keyword>
<evidence type="ECO:0000313" key="11">
    <source>
        <dbReference type="EMBL" id="SET48936.1"/>
    </source>
</evidence>
<comment type="pathway">
    <text evidence="1">Amino-acid biosynthesis; L-isoleucine biosynthesis; 2-oxobutanoate from pyruvate: step 1/3.</text>
</comment>
<evidence type="ECO:0000256" key="4">
    <source>
        <dbReference type="ARBA" id="ARBA00022624"/>
    </source>
</evidence>
<dbReference type="PROSITE" id="PS00815">
    <property type="entry name" value="AIPM_HOMOCIT_SYNTH_1"/>
    <property type="match status" value="1"/>
</dbReference>
<dbReference type="CDD" id="cd07941">
    <property type="entry name" value="DRE_TIM_LeuA3"/>
    <property type="match status" value="1"/>
</dbReference>
<dbReference type="RefSeq" id="WP_090444656.1">
    <property type="nucleotide sequence ID" value="NZ_FOHU01000012.1"/>
</dbReference>
<dbReference type="Gene3D" id="1.10.238.260">
    <property type="match status" value="1"/>
</dbReference>
<dbReference type="InterPro" id="IPR013709">
    <property type="entry name" value="2-isopropylmalate_synth_dimer"/>
</dbReference>
<evidence type="ECO:0000256" key="1">
    <source>
        <dbReference type="ARBA" id="ARBA00004743"/>
    </source>
</evidence>
<dbReference type="PANTHER" id="PTHR43538">
    <property type="entry name" value="ALPHA-IPM SYNTHASE/HOMOCITRATE SYNTHASE"/>
    <property type="match status" value="1"/>
</dbReference>
<evidence type="ECO:0000256" key="3">
    <source>
        <dbReference type="ARBA" id="ARBA00022605"/>
    </source>
</evidence>
<dbReference type="NCBIfam" id="TIGR00977">
    <property type="entry name" value="citramal_synth"/>
    <property type="match status" value="1"/>
</dbReference>
<name>A0A1I0ETN1_9FIRM</name>
<gene>
    <name evidence="11" type="ORF">SAMN05660297_02549</name>
</gene>
<reference evidence="11 12" key="1">
    <citation type="submission" date="2016-10" db="EMBL/GenBank/DDBJ databases">
        <authorList>
            <person name="de Groot N.N."/>
        </authorList>
    </citation>
    <scope>NUCLEOTIDE SEQUENCE [LARGE SCALE GENOMIC DNA]</scope>
    <source>
        <strain evidence="11 12">DSM 18979</strain>
    </source>
</reference>
<feature type="domain" description="Pyruvate carboxyltransferase" evidence="10">
    <location>
        <begin position="5"/>
        <end position="267"/>
    </location>
</feature>
<dbReference type="PROSITE" id="PS00816">
    <property type="entry name" value="AIPM_HOMOCIT_SYNTH_2"/>
    <property type="match status" value="1"/>
</dbReference>
<evidence type="ECO:0000256" key="5">
    <source>
        <dbReference type="ARBA" id="ARBA00022679"/>
    </source>
</evidence>
<evidence type="ECO:0000256" key="7">
    <source>
        <dbReference type="ARBA" id="ARBA00048263"/>
    </source>
</evidence>
<dbReference type="Gene3D" id="3.30.160.270">
    <property type="match status" value="1"/>
</dbReference>
<evidence type="ECO:0000256" key="2">
    <source>
        <dbReference type="ARBA" id="ARBA00006154"/>
    </source>
</evidence>
<dbReference type="InterPro" id="IPR054691">
    <property type="entry name" value="LeuA/HCS_post-cat"/>
</dbReference>
<keyword evidence="5 9" id="KW-0808">Transferase</keyword>
<dbReference type="EMBL" id="FOHU01000012">
    <property type="protein sequence ID" value="SET48936.1"/>
    <property type="molecule type" value="Genomic_DNA"/>
</dbReference>
<dbReference type="GO" id="GO:0009097">
    <property type="term" value="P:isoleucine biosynthetic process"/>
    <property type="evidence" value="ECO:0007669"/>
    <property type="project" value="UniProtKB-UniRule"/>
</dbReference>
<protein>
    <recommendedName>
        <fullName evidence="8">Citramalate synthase</fullName>
        <ecNumber evidence="8">2.3.3.21</ecNumber>
    </recommendedName>
</protein>
<dbReference type="SUPFAM" id="SSF110921">
    <property type="entry name" value="2-isopropylmalate synthase LeuA, allosteric (dimerisation) domain"/>
    <property type="match status" value="1"/>
</dbReference>
<proteinExistence type="inferred from homology"/>
<dbReference type="AlphaFoldDB" id="A0A1I0ETN1"/>
<evidence type="ECO:0000313" key="12">
    <source>
        <dbReference type="Proteomes" id="UP000199568"/>
    </source>
</evidence>
<accession>A0A1I0ETN1</accession>
<dbReference type="STRING" id="426128.SAMN05660297_02549"/>
<evidence type="ECO:0000256" key="8">
    <source>
        <dbReference type="NCBIfam" id="TIGR00977"/>
    </source>
</evidence>
<dbReference type="InterPro" id="IPR000891">
    <property type="entry name" value="PYR_CT"/>
</dbReference>
<dbReference type="InterPro" id="IPR036230">
    <property type="entry name" value="LeuA_allosteric_dom_sf"/>
</dbReference>
<dbReference type="Pfam" id="PF00682">
    <property type="entry name" value="HMGL-like"/>
    <property type="match status" value="1"/>
</dbReference>
<dbReference type="GO" id="GO:0009098">
    <property type="term" value="P:L-leucine biosynthetic process"/>
    <property type="evidence" value="ECO:0007669"/>
    <property type="project" value="InterPro"/>
</dbReference>
<sequence>MNNKIEIFDSTLRDGAQAEGISFSVEDKIKIVRALDKLGISYVEAGNPGSNPKDLEFFKRIKNEKFKYTKLTAFGSTRRANIATEEDDNLQSLLDANTPAVAIFGKSWDYHVTEIIKTTLEENLAMIKDTIAFLKSKGKEVVFDAEHFYDGYKSNPEYALASLEAAKEGGADWLVLCETNGGAFPDEIYRITKEVVNKFPIKVGIHCHNDGGMAVANTIMAVEAGATQVQGTYIGFGERCGNVNLSTVIANLQLKREKKCILEDQMVNLTSTARLLAEVANIAMNEREPYIGNSAFAHKGGMHIDGVSKSPKSFEHIDPRKVGNKRRVLMSEVSGKSTLLSKMQKVNPNIKKNSPETQNLIDTLKKLEHEGYQFEGAESTFELVIRKHLGKYKPFFELKYYKIIEENHARGDNTSSALVKITVDGKDEMTVAEGVGPVNALDKALRKALETFYPQLKEVYLKDYKVRVLDTDTATEAKVRVLIESTDGYNLWTTVGVSTDIIEASWIALVDSIEYKLIKDIEEKVRAYI</sequence>
<dbReference type="SMART" id="SM00917">
    <property type="entry name" value="LeuA_dimer"/>
    <property type="match status" value="1"/>
</dbReference>
<dbReference type="PROSITE" id="PS50991">
    <property type="entry name" value="PYR_CT"/>
    <property type="match status" value="1"/>
</dbReference>
<evidence type="ECO:0000256" key="6">
    <source>
        <dbReference type="ARBA" id="ARBA00023304"/>
    </source>
</evidence>
<dbReference type="SUPFAM" id="SSF51569">
    <property type="entry name" value="Aldolase"/>
    <property type="match status" value="1"/>
</dbReference>
<dbReference type="EC" id="2.3.3.21" evidence="8"/>
<dbReference type="PANTHER" id="PTHR43538:SF1">
    <property type="entry name" value="(R)-CITRAMALATE SYNTHASE"/>
    <property type="match status" value="1"/>
</dbReference>
<dbReference type="UniPathway" id="UPA00047">
    <property type="reaction ID" value="UER00066"/>
</dbReference>
<dbReference type="InterPro" id="IPR005675">
    <property type="entry name" value="Citramal_synthase"/>
</dbReference>
<dbReference type="OrthoDB" id="9804858at2"/>
<dbReference type="Pfam" id="PF08502">
    <property type="entry name" value="LeuA_dimer"/>
    <property type="match status" value="1"/>
</dbReference>
<comment type="catalytic activity">
    <reaction evidence="7">
        <text>pyruvate + acetyl-CoA + H2O = (3R)-citramalate + CoA + H(+)</text>
        <dbReference type="Rhea" id="RHEA:19045"/>
        <dbReference type="ChEBI" id="CHEBI:15361"/>
        <dbReference type="ChEBI" id="CHEBI:15377"/>
        <dbReference type="ChEBI" id="CHEBI:15378"/>
        <dbReference type="ChEBI" id="CHEBI:30934"/>
        <dbReference type="ChEBI" id="CHEBI:57287"/>
        <dbReference type="ChEBI" id="CHEBI:57288"/>
        <dbReference type="EC" id="2.3.3.21"/>
    </reaction>
</comment>
<dbReference type="InterPro" id="IPR002034">
    <property type="entry name" value="AIPM/Hcit_synth_CS"/>
</dbReference>
<dbReference type="Proteomes" id="UP000199568">
    <property type="component" value="Unassembled WGS sequence"/>
</dbReference>
<comment type="similarity">
    <text evidence="2 9">Belongs to the alpha-IPM synthase/homocitrate synthase family.</text>
</comment>
<dbReference type="Gene3D" id="3.20.20.70">
    <property type="entry name" value="Aldolase class I"/>
    <property type="match status" value="1"/>
</dbReference>
<dbReference type="InterPro" id="IPR013785">
    <property type="entry name" value="Aldolase_TIM"/>
</dbReference>
<organism evidence="11 12">
    <name type="scientific">Natronincola peptidivorans</name>
    <dbReference type="NCBI Taxonomy" id="426128"/>
    <lineage>
        <taxon>Bacteria</taxon>
        <taxon>Bacillati</taxon>
        <taxon>Bacillota</taxon>
        <taxon>Clostridia</taxon>
        <taxon>Peptostreptococcales</taxon>
        <taxon>Natronincolaceae</taxon>
        <taxon>Natronincola</taxon>
    </lineage>
</organism>
<keyword evidence="6" id="KW-0100">Branched-chain amino acid biosynthesis</keyword>
<keyword evidence="12" id="KW-1185">Reference proteome</keyword>
<dbReference type="Pfam" id="PF22617">
    <property type="entry name" value="HCS_D2"/>
    <property type="match status" value="1"/>
</dbReference>
<evidence type="ECO:0000259" key="10">
    <source>
        <dbReference type="PROSITE" id="PS50991"/>
    </source>
</evidence>
<keyword evidence="4" id="KW-0412">Isoleucine biosynthesis</keyword>
<dbReference type="GO" id="GO:0003852">
    <property type="term" value="F:2-isopropylmalate synthase activity"/>
    <property type="evidence" value="ECO:0007669"/>
    <property type="project" value="InterPro"/>
</dbReference>
<evidence type="ECO:0000256" key="9">
    <source>
        <dbReference type="RuleBase" id="RU003523"/>
    </source>
</evidence>
<dbReference type="GO" id="GO:0043714">
    <property type="term" value="F:(R)-citramalate synthase activity"/>
    <property type="evidence" value="ECO:0007669"/>
    <property type="project" value="UniProtKB-UniRule"/>
</dbReference>